<evidence type="ECO:0000256" key="1">
    <source>
        <dbReference type="SAM" id="MobiDB-lite"/>
    </source>
</evidence>
<dbReference type="InterPro" id="IPR002725">
    <property type="entry name" value="YgjP-like_metallopeptidase"/>
</dbReference>
<keyword evidence="4" id="KW-1185">Reference proteome</keyword>
<evidence type="ECO:0000259" key="2">
    <source>
        <dbReference type="Pfam" id="PF01863"/>
    </source>
</evidence>
<gene>
    <name evidence="3" type="ORF">E7747_02855</name>
</gene>
<dbReference type="PANTHER" id="PTHR30399">
    <property type="entry name" value="UNCHARACTERIZED PROTEIN YGJP"/>
    <property type="match status" value="1"/>
</dbReference>
<evidence type="ECO:0000313" key="4">
    <source>
        <dbReference type="Proteomes" id="UP000297149"/>
    </source>
</evidence>
<name>A0A4P7W1W0_9BACT</name>
<accession>A0A4P7W1W0</accession>
<proteinExistence type="predicted"/>
<organism evidence="3 4">
    <name type="scientific">Duncaniella dubosii</name>
    <dbReference type="NCBI Taxonomy" id="2518971"/>
    <lineage>
        <taxon>Bacteria</taxon>
        <taxon>Pseudomonadati</taxon>
        <taxon>Bacteroidota</taxon>
        <taxon>Bacteroidia</taxon>
        <taxon>Bacteroidales</taxon>
        <taxon>Muribaculaceae</taxon>
        <taxon>Duncaniella</taxon>
    </lineage>
</organism>
<reference evidence="4" key="1">
    <citation type="submission" date="2019-02" db="EMBL/GenBank/DDBJ databases">
        <title>Isolation and identification of novel species under the genus Muribaculum.</title>
        <authorList>
            <person name="Miyake S."/>
            <person name="Ding Y."/>
            <person name="Low A."/>
            <person name="Soh M."/>
            <person name="Seedorf H."/>
        </authorList>
    </citation>
    <scope>NUCLEOTIDE SEQUENCE [LARGE SCALE GENOMIC DNA]</scope>
    <source>
        <strain evidence="4">H5</strain>
    </source>
</reference>
<dbReference type="Gene3D" id="3.30.2010.10">
    <property type="entry name" value="Metalloproteases ('zincins'), catalytic domain"/>
    <property type="match status" value="1"/>
</dbReference>
<dbReference type="CDD" id="cd07344">
    <property type="entry name" value="M48_yhfN_like"/>
    <property type="match status" value="1"/>
</dbReference>
<dbReference type="PANTHER" id="PTHR30399:SF1">
    <property type="entry name" value="UTP PYROPHOSPHATASE"/>
    <property type="match status" value="1"/>
</dbReference>
<evidence type="ECO:0000313" key="3">
    <source>
        <dbReference type="EMBL" id="QCD41340.1"/>
    </source>
</evidence>
<dbReference type="Proteomes" id="UP000297149">
    <property type="component" value="Chromosome"/>
</dbReference>
<dbReference type="AlphaFoldDB" id="A0A4P7W1W0"/>
<dbReference type="EMBL" id="CP039396">
    <property type="protein sequence ID" value="QCD41340.1"/>
    <property type="molecule type" value="Genomic_DNA"/>
</dbReference>
<dbReference type="Pfam" id="PF01863">
    <property type="entry name" value="YgjP-like"/>
    <property type="match status" value="1"/>
</dbReference>
<protein>
    <submittedName>
        <fullName evidence="3">M48 family peptidase</fullName>
    </submittedName>
</protein>
<dbReference type="InterPro" id="IPR053136">
    <property type="entry name" value="UTP_pyrophosphatase-like"/>
</dbReference>
<dbReference type="KEGG" id="ddb:E7747_02855"/>
<feature type="region of interest" description="Disordered" evidence="1">
    <location>
        <begin position="1"/>
        <end position="38"/>
    </location>
</feature>
<sequence length="127" mass="14655">MPTYPHHLSRPALTAASKTSDADSPRPPSATCAENSRQPRLRVDSWEIAHGRTVLGTCYPRQRRIRLSYLNVFLPPELRDYIIRHELAHLTEPGHTAAFHTLCDRYCSGRESQLTHSLRNYHWPVDR</sequence>
<feature type="domain" description="YgjP-like metallopeptidase" evidence="2">
    <location>
        <begin position="34"/>
        <end position="110"/>
    </location>
</feature>